<proteinExistence type="predicted"/>
<gene>
    <name evidence="2" type="ORF">EGYM00163_LOCUS21617</name>
</gene>
<evidence type="ECO:0000256" key="1">
    <source>
        <dbReference type="SAM" id="MobiDB-lite"/>
    </source>
</evidence>
<accession>A0A7S4FS25</accession>
<dbReference type="EMBL" id="HBJA01061256">
    <property type="protein sequence ID" value="CAE0810482.1"/>
    <property type="molecule type" value="Transcribed_RNA"/>
</dbReference>
<reference evidence="2" key="1">
    <citation type="submission" date="2021-01" db="EMBL/GenBank/DDBJ databases">
        <authorList>
            <person name="Corre E."/>
            <person name="Pelletier E."/>
            <person name="Niang G."/>
            <person name="Scheremetjew M."/>
            <person name="Finn R."/>
            <person name="Kale V."/>
            <person name="Holt S."/>
            <person name="Cochrane G."/>
            <person name="Meng A."/>
            <person name="Brown T."/>
            <person name="Cohen L."/>
        </authorList>
    </citation>
    <scope>NUCLEOTIDE SEQUENCE</scope>
    <source>
        <strain evidence="2">CCMP1594</strain>
    </source>
</reference>
<protein>
    <submittedName>
        <fullName evidence="2">Uncharacterized protein</fullName>
    </submittedName>
</protein>
<dbReference type="AlphaFoldDB" id="A0A7S4FS25"/>
<feature type="region of interest" description="Disordered" evidence="1">
    <location>
        <begin position="1"/>
        <end position="21"/>
    </location>
</feature>
<evidence type="ECO:0000313" key="2">
    <source>
        <dbReference type="EMBL" id="CAE0810482.1"/>
    </source>
</evidence>
<organism evidence="2">
    <name type="scientific">Eutreptiella gymnastica</name>
    <dbReference type="NCBI Taxonomy" id="73025"/>
    <lineage>
        <taxon>Eukaryota</taxon>
        <taxon>Discoba</taxon>
        <taxon>Euglenozoa</taxon>
        <taxon>Euglenida</taxon>
        <taxon>Spirocuta</taxon>
        <taxon>Euglenophyceae</taxon>
        <taxon>Eutreptiales</taxon>
        <taxon>Eutreptiaceae</taxon>
        <taxon>Eutreptiella</taxon>
    </lineage>
</organism>
<name>A0A7S4FS25_9EUGL</name>
<sequence length="422" mass="47817">MDKDTQELLDTEDNLRSNTEQTKEAIRLGDVELFREAYAADPDFVINNPTAFRDAVEAGHLDIVEVLASDANMDPLFGVTNWTGSTVLPYVSKLKPEHPLRKCVEECFTKYPHKPKELVRDAIHYENWAVFQSCYSADPDFVIHNPSAFRDAVERACPVPCTTVVGRVCQEMVQVLAADPKLNPLFGMCDVVGSSPLYYIRRLPADDPLRLCVERAFIDCPEKPQRVVMDSVRYGCMSLFQECYAADPDFVVNNPVAYYAAVEAGHLDIVKVLAADPKLNPLGHPLYNVRDPPDTSTVSPLYVVRNLPRRDLLRRIVEHTINKYLANGNIEMDKDTQELLDTEDNLSSYSPHDVLLSQEWVLYVSSCMPCTKEETRNRLWGWLQRHATWDGVKYASWHIPHAGAHTSWCGDWSTSGEPWLTV</sequence>